<reference evidence="3 5" key="2">
    <citation type="submission" date="2016-11" db="EMBL/GenBank/DDBJ databases">
        <title>Genome sequencing of Amycolatopsis regifaucium.</title>
        <authorList>
            <person name="Mayilraj S."/>
            <person name="Kaur N."/>
        </authorList>
    </citation>
    <scope>NUCLEOTIDE SEQUENCE [LARGE SCALE GENOMIC DNA]</scope>
    <source>
        <strain evidence="3 5">GY080</strain>
    </source>
</reference>
<dbReference type="InterPro" id="IPR019587">
    <property type="entry name" value="Polyketide_cyclase/dehydratase"/>
</dbReference>
<dbReference type="EMBL" id="LOBU02000014">
    <property type="protein sequence ID" value="OKA06647.1"/>
    <property type="molecule type" value="Genomic_DNA"/>
</dbReference>
<proteinExistence type="predicted"/>
<gene>
    <name evidence="3" type="ORF">ATP06_0218955</name>
    <name evidence="2" type="ORF">AVL48_35650</name>
</gene>
<dbReference type="OrthoDB" id="156693at2"/>
<name>A0A154MIH4_9PSEU</name>
<reference evidence="2 4" key="1">
    <citation type="submission" date="2015-12" db="EMBL/GenBank/DDBJ databases">
        <title>Amycolatopsis regifaucium genome sequencing and assembly.</title>
        <authorList>
            <person name="Mayilraj S."/>
        </authorList>
    </citation>
    <scope>NUCLEOTIDE SEQUENCE [LARGE SCALE GENOMIC DNA]</scope>
    <source>
        <strain evidence="2 4">GY080</strain>
    </source>
</reference>
<accession>A0A154MIH4</accession>
<feature type="chain" id="PRO_5010637064" evidence="1">
    <location>
        <begin position="39"/>
        <end position="219"/>
    </location>
</feature>
<organism evidence="2 4">
    <name type="scientific">Amycolatopsis regifaucium</name>
    <dbReference type="NCBI Taxonomy" id="546365"/>
    <lineage>
        <taxon>Bacteria</taxon>
        <taxon>Bacillati</taxon>
        <taxon>Actinomycetota</taxon>
        <taxon>Actinomycetes</taxon>
        <taxon>Pseudonocardiales</taxon>
        <taxon>Pseudonocardiaceae</taxon>
        <taxon>Amycolatopsis</taxon>
    </lineage>
</organism>
<dbReference type="SUPFAM" id="SSF55961">
    <property type="entry name" value="Bet v1-like"/>
    <property type="match status" value="1"/>
</dbReference>
<dbReference type="InterPro" id="IPR006311">
    <property type="entry name" value="TAT_signal"/>
</dbReference>
<dbReference type="RefSeq" id="WP_061982307.1">
    <property type="nucleotide sequence ID" value="NZ_FOPQ01000003.1"/>
</dbReference>
<dbReference type="PROSITE" id="PS51318">
    <property type="entry name" value="TAT"/>
    <property type="match status" value="1"/>
</dbReference>
<protein>
    <submittedName>
        <fullName evidence="2">Polyketide cyclase /reductase</fullName>
    </submittedName>
</protein>
<dbReference type="EMBL" id="LQCI01000018">
    <property type="protein sequence ID" value="KZB83910.1"/>
    <property type="molecule type" value="Genomic_DNA"/>
</dbReference>
<evidence type="ECO:0000256" key="1">
    <source>
        <dbReference type="SAM" id="SignalP"/>
    </source>
</evidence>
<evidence type="ECO:0000313" key="4">
    <source>
        <dbReference type="Proteomes" id="UP000076321"/>
    </source>
</evidence>
<dbReference type="Proteomes" id="UP000076321">
    <property type="component" value="Unassembled WGS sequence"/>
</dbReference>
<keyword evidence="1" id="KW-0732">Signal</keyword>
<comment type="caution">
    <text evidence="2">The sequence shown here is derived from an EMBL/GenBank/DDBJ whole genome shotgun (WGS) entry which is preliminary data.</text>
</comment>
<feature type="signal peptide" evidence="1">
    <location>
        <begin position="1"/>
        <end position="38"/>
    </location>
</feature>
<evidence type="ECO:0000313" key="5">
    <source>
        <dbReference type="Proteomes" id="UP000186883"/>
    </source>
</evidence>
<dbReference type="Gene3D" id="3.30.530.20">
    <property type="match status" value="1"/>
</dbReference>
<dbReference type="Proteomes" id="UP000186883">
    <property type="component" value="Unassembled WGS sequence"/>
</dbReference>
<keyword evidence="5" id="KW-1185">Reference proteome</keyword>
<evidence type="ECO:0000313" key="3">
    <source>
        <dbReference type="EMBL" id="OKA06647.1"/>
    </source>
</evidence>
<sequence length="219" mass="23867">MSCKRFTTSRRRAGARAALLAVPLALAGILGTTAPAQAAPAHDSRPASLTCQGKGIDPAAKVHYRTETFIKAPLRTIWNLQTDVEAWPSWQHPVIPITMKRLDHGPLRKHSQFQWTIPVPPGTPYPPGDVVIVSTVRQLQSGKCIRWTGPLDGPGGMRIDGVHVWNFVKVPGGVIVRTEESHTGPQVDKDVPNSTEMLGQGLEIWLKDLKTAAEADPCR</sequence>
<evidence type="ECO:0000313" key="2">
    <source>
        <dbReference type="EMBL" id="KZB83910.1"/>
    </source>
</evidence>
<dbReference type="AlphaFoldDB" id="A0A154MIH4"/>
<dbReference type="InterPro" id="IPR023393">
    <property type="entry name" value="START-like_dom_sf"/>
</dbReference>
<dbReference type="Pfam" id="PF10604">
    <property type="entry name" value="Polyketide_cyc2"/>
    <property type="match status" value="1"/>
</dbReference>